<name>A0A9W7NHC3_9PROT</name>
<sequence>MTARRLLPLMFFVSALWAVPAGAADTPPPPGATPPPSQTPSQPGDQARQGLELLMKALEGWVRQMPLFSAPEVTPEGDIIIRRLDRNRPSEPEPRAPRSPDAPVPNAPTDL</sequence>
<proteinExistence type="predicted"/>
<comment type="caution">
    <text evidence="3">The sequence shown here is derived from an EMBL/GenBank/DDBJ whole genome shotgun (WGS) entry which is preliminary data.</text>
</comment>
<dbReference type="EMBL" id="QOKW01000015">
    <property type="protein sequence ID" value="KAA0678766.1"/>
    <property type="molecule type" value="Genomic_DNA"/>
</dbReference>
<feature type="compositionally biased region" description="Pro residues" evidence="1">
    <location>
        <begin position="100"/>
        <end position="111"/>
    </location>
</feature>
<evidence type="ECO:0000256" key="2">
    <source>
        <dbReference type="SAM" id="SignalP"/>
    </source>
</evidence>
<feature type="compositionally biased region" description="Pro residues" evidence="1">
    <location>
        <begin position="26"/>
        <end position="38"/>
    </location>
</feature>
<accession>A0A9W7NHC3</accession>
<feature type="region of interest" description="Disordered" evidence="1">
    <location>
        <begin position="21"/>
        <end position="49"/>
    </location>
</feature>
<evidence type="ECO:0000256" key="1">
    <source>
        <dbReference type="SAM" id="MobiDB-lite"/>
    </source>
</evidence>
<organism evidence="3 4">
    <name type="scientific">Roseomonas genomospecies 6</name>
    <dbReference type="NCBI Taxonomy" id="214106"/>
    <lineage>
        <taxon>Bacteria</taxon>
        <taxon>Pseudomonadati</taxon>
        <taxon>Pseudomonadota</taxon>
        <taxon>Alphaproteobacteria</taxon>
        <taxon>Acetobacterales</taxon>
        <taxon>Roseomonadaceae</taxon>
        <taxon>Roseomonas</taxon>
    </lineage>
</organism>
<gene>
    <name evidence="3" type="ORF">DS843_18605</name>
</gene>
<evidence type="ECO:0000313" key="3">
    <source>
        <dbReference type="EMBL" id="KAA0678766.1"/>
    </source>
</evidence>
<feature type="signal peptide" evidence="2">
    <location>
        <begin position="1"/>
        <end position="23"/>
    </location>
</feature>
<feature type="chain" id="PRO_5040957922" evidence="2">
    <location>
        <begin position="24"/>
        <end position="111"/>
    </location>
</feature>
<dbReference type="AlphaFoldDB" id="A0A9W7NHC3"/>
<reference evidence="3 4" key="1">
    <citation type="submission" date="2018-07" db="EMBL/GenBank/DDBJ databases">
        <title>Genome sequence of Azospirillum sp. ATCC 49961.</title>
        <authorList>
            <person name="Sant'Anna F.H."/>
            <person name="Baldani J.I."/>
            <person name="Zilli J.E."/>
            <person name="Reis V.M."/>
            <person name="Hartmann A."/>
            <person name="Cruz L."/>
            <person name="de Souza E.M."/>
            <person name="de Oliveira Pedrosa F."/>
            <person name="Passaglia L.M.P."/>
        </authorList>
    </citation>
    <scope>NUCLEOTIDE SEQUENCE [LARGE SCALE GENOMIC DNA]</scope>
    <source>
        <strain evidence="3 4">ATCC 49961</strain>
    </source>
</reference>
<evidence type="ECO:0000313" key="4">
    <source>
        <dbReference type="Proteomes" id="UP000480854"/>
    </source>
</evidence>
<keyword evidence="2" id="KW-0732">Signal</keyword>
<dbReference type="Proteomes" id="UP000480854">
    <property type="component" value="Unassembled WGS sequence"/>
</dbReference>
<feature type="region of interest" description="Disordered" evidence="1">
    <location>
        <begin position="72"/>
        <end position="111"/>
    </location>
</feature>
<protein>
    <submittedName>
        <fullName evidence="3">Uncharacterized protein</fullName>
    </submittedName>
</protein>
<keyword evidence="4" id="KW-1185">Reference proteome</keyword>
<feature type="compositionally biased region" description="Basic and acidic residues" evidence="1">
    <location>
        <begin position="79"/>
        <end position="98"/>
    </location>
</feature>